<gene>
    <name evidence="1" type="ORF">GALL_113150</name>
</gene>
<comment type="caution">
    <text evidence="1">The sequence shown here is derived from an EMBL/GenBank/DDBJ whole genome shotgun (WGS) entry which is preliminary data.</text>
</comment>
<proteinExistence type="predicted"/>
<organism evidence="1">
    <name type="scientific">mine drainage metagenome</name>
    <dbReference type="NCBI Taxonomy" id="410659"/>
    <lineage>
        <taxon>unclassified sequences</taxon>
        <taxon>metagenomes</taxon>
        <taxon>ecological metagenomes</taxon>
    </lineage>
</organism>
<sequence>MERIILRDISLEKSQLEKLHIFLDDSGNIITLPLLWAIHLALTGCIYKWESRGLFKSYRGRIGYQKAIHTEKLFNMFPALENTIENYIGHFFQFLRYINESHKIHNTPSVHNTELINSSFINEYLNNTLATRLSVELH</sequence>
<dbReference type="EMBL" id="MLJW01000042">
    <property type="protein sequence ID" value="OIR06708.1"/>
    <property type="molecule type" value="Genomic_DNA"/>
</dbReference>
<name>A0A1J5SYN0_9ZZZZ</name>
<protein>
    <submittedName>
        <fullName evidence="1">Uncharacterized protein</fullName>
    </submittedName>
</protein>
<reference evidence="1" key="1">
    <citation type="submission" date="2016-10" db="EMBL/GenBank/DDBJ databases">
        <title>Sequence of Gallionella enrichment culture.</title>
        <authorList>
            <person name="Poehlein A."/>
            <person name="Muehling M."/>
            <person name="Daniel R."/>
        </authorList>
    </citation>
    <scope>NUCLEOTIDE SEQUENCE</scope>
</reference>
<evidence type="ECO:0000313" key="1">
    <source>
        <dbReference type="EMBL" id="OIR06708.1"/>
    </source>
</evidence>
<accession>A0A1J5SYN0</accession>
<dbReference type="AlphaFoldDB" id="A0A1J5SYN0"/>